<dbReference type="Proteomes" id="UP000018372">
    <property type="component" value="Unassembled WGS sequence"/>
</dbReference>
<evidence type="ECO:0000313" key="2">
    <source>
        <dbReference type="EMBL" id="CCZ87660.1"/>
    </source>
</evidence>
<dbReference type="CDD" id="cd13120">
    <property type="entry name" value="BF2867_like_N"/>
    <property type="match status" value="1"/>
</dbReference>
<name>R5VBC3_9BACT</name>
<sequence length="302" mass="34023">MKTTNIVTIQKCRLGIAVAACVSLLSCSNEADLQNTDDNVLFFASVDTSNSRVTESAWDGDELIGIKSGETVKTYKVATDGTMSTEDTPFRWEGTEYEIKAWSPLTTETINLTDQTTDEKFFDCDLLASSAKVESKSVRLVFNHQMTRMWWELQIIPETSGYTTEEINGAKVTFLGYGSVKFEDGEVKPQGDANQEIHTFCWKGNYYWEGQAMMVPGEMWEKPLIRVKIGNDEFEYTPSKANTNDVEKKTGILVPGAWQRYYLHVSKKSFNVDMVTVTSGFEQWTDEGNKDSDKGLVDAEMQ</sequence>
<evidence type="ECO:0008006" key="4">
    <source>
        <dbReference type="Google" id="ProtNLM"/>
    </source>
</evidence>
<feature type="signal peptide" evidence="1">
    <location>
        <begin position="1"/>
        <end position="31"/>
    </location>
</feature>
<proteinExistence type="predicted"/>
<evidence type="ECO:0000313" key="3">
    <source>
        <dbReference type="Proteomes" id="UP000018372"/>
    </source>
</evidence>
<evidence type="ECO:0000256" key="1">
    <source>
        <dbReference type="SAM" id="SignalP"/>
    </source>
</evidence>
<dbReference type="PROSITE" id="PS51257">
    <property type="entry name" value="PROKAR_LIPOPROTEIN"/>
    <property type="match status" value="1"/>
</dbReference>
<feature type="chain" id="PRO_5004406901" description="Fimbrillin family protein" evidence="1">
    <location>
        <begin position="32"/>
        <end position="302"/>
    </location>
</feature>
<dbReference type="AlphaFoldDB" id="R5VBC3"/>
<protein>
    <recommendedName>
        <fullName evidence="4">Fimbrillin family protein</fullName>
    </recommendedName>
</protein>
<organism evidence="2 3">
    <name type="scientific">Phocaeicola plebeius CAG:211</name>
    <dbReference type="NCBI Taxonomy" id="1263052"/>
    <lineage>
        <taxon>Bacteria</taxon>
        <taxon>Pseudomonadati</taxon>
        <taxon>Bacteroidota</taxon>
        <taxon>Bacteroidia</taxon>
        <taxon>Bacteroidales</taxon>
        <taxon>Bacteroidaceae</taxon>
        <taxon>Phocaeicola</taxon>
    </lineage>
</organism>
<accession>R5VBC3</accession>
<dbReference type="RefSeq" id="WP_022054597.1">
    <property type="nucleotide sequence ID" value="NZ_HF998199.1"/>
</dbReference>
<dbReference type="InterPro" id="IPR042278">
    <property type="entry name" value="Mfa-like_1_N"/>
</dbReference>
<dbReference type="Gene3D" id="2.60.40.2620">
    <property type="entry name" value="Fimbrillin-like"/>
    <property type="match status" value="1"/>
</dbReference>
<keyword evidence="1" id="KW-0732">Signal</keyword>
<gene>
    <name evidence="2" type="ORF">BN536_02433</name>
</gene>
<dbReference type="EMBL" id="CBAT010000176">
    <property type="protein sequence ID" value="CCZ87660.1"/>
    <property type="molecule type" value="Genomic_DNA"/>
</dbReference>
<reference evidence="2" key="1">
    <citation type="submission" date="2012-11" db="EMBL/GenBank/DDBJ databases">
        <title>Dependencies among metagenomic species, viruses, plasmids and units of genetic variation.</title>
        <authorList>
            <person name="Nielsen H.B."/>
            <person name="Almeida M."/>
            <person name="Juncker A.S."/>
            <person name="Rasmussen S."/>
            <person name="Li J."/>
            <person name="Sunagawa S."/>
            <person name="Plichta D."/>
            <person name="Gautier L."/>
            <person name="Le Chatelier E."/>
            <person name="Peletier E."/>
            <person name="Bonde I."/>
            <person name="Nielsen T."/>
            <person name="Manichanh C."/>
            <person name="Arumugam M."/>
            <person name="Batto J."/>
            <person name="Santos M.B.Q.D."/>
            <person name="Blom N."/>
            <person name="Borruel N."/>
            <person name="Burgdorf K.S."/>
            <person name="Boumezbeur F."/>
            <person name="Casellas F."/>
            <person name="Dore J."/>
            <person name="Guarner F."/>
            <person name="Hansen T."/>
            <person name="Hildebrand F."/>
            <person name="Kaas R.S."/>
            <person name="Kennedy S."/>
            <person name="Kristiansen K."/>
            <person name="Kultima J.R."/>
            <person name="Leonard P."/>
            <person name="Levenez F."/>
            <person name="Lund O."/>
            <person name="Moumen B."/>
            <person name="Le Paslier D."/>
            <person name="Pons N."/>
            <person name="Pedersen O."/>
            <person name="Prifti E."/>
            <person name="Qin J."/>
            <person name="Raes J."/>
            <person name="Tap J."/>
            <person name="Tims S."/>
            <person name="Ussery D.W."/>
            <person name="Yamada T."/>
            <person name="MetaHit consortium"/>
            <person name="Renault P."/>
            <person name="Sicheritz-Ponten T."/>
            <person name="Bork P."/>
            <person name="Wang J."/>
            <person name="Brunak S."/>
            <person name="Ehrlich S.D."/>
        </authorList>
    </citation>
    <scope>NUCLEOTIDE SEQUENCE [LARGE SCALE GENOMIC DNA]</scope>
</reference>
<comment type="caution">
    <text evidence="2">The sequence shown here is derived from an EMBL/GenBank/DDBJ whole genome shotgun (WGS) entry which is preliminary data.</text>
</comment>
<dbReference type="Gene3D" id="2.60.40.2630">
    <property type="match status" value="1"/>
</dbReference>